<dbReference type="EMBL" id="JAWDJX010000236">
    <property type="protein sequence ID" value="KAK3045473.1"/>
    <property type="molecule type" value="Genomic_DNA"/>
</dbReference>
<dbReference type="Proteomes" id="UP001271007">
    <property type="component" value="Unassembled WGS sequence"/>
</dbReference>
<organism evidence="1 2">
    <name type="scientific">Extremus antarcticus</name>
    <dbReference type="NCBI Taxonomy" id="702011"/>
    <lineage>
        <taxon>Eukaryota</taxon>
        <taxon>Fungi</taxon>
        <taxon>Dikarya</taxon>
        <taxon>Ascomycota</taxon>
        <taxon>Pezizomycotina</taxon>
        <taxon>Dothideomycetes</taxon>
        <taxon>Dothideomycetidae</taxon>
        <taxon>Mycosphaerellales</taxon>
        <taxon>Extremaceae</taxon>
        <taxon>Extremus</taxon>
    </lineage>
</organism>
<protein>
    <submittedName>
        <fullName evidence="1">Uncharacterized protein</fullName>
    </submittedName>
</protein>
<accession>A0AAJ0D929</accession>
<keyword evidence="2" id="KW-1185">Reference proteome</keyword>
<comment type="caution">
    <text evidence="1">The sequence shown here is derived from an EMBL/GenBank/DDBJ whole genome shotgun (WGS) entry which is preliminary data.</text>
</comment>
<name>A0AAJ0D929_9PEZI</name>
<evidence type="ECO:0000313" key="2">
    <source>
        <dbReference type="Proteomes" id="UP001271007"/>
    </source>
</evidence>
<evidence type="ECO:0000313" key="1">
    <source>
        <dbReference type="EMBL" id="KAK3045473.1"/>
    </source>
</evidence>
<reference evidence="1" key="1">
    <citation type="submission" date="2023-04" db="EMBL/GenBank/DDBJ databases">
        <title>Black Yeasts Isolated from many extreme environments.</title>
        <authorList>
            <person name="Coleine C."/>
            <person name="Stajich J.E."/>
            <person name="Selbmann L."/>
        </authorList>
    </citation>
    <scope>NUCLEOTIDE SEQUENCE</scope>
    <source>
        <strain evidence="1">CCFEE 5312</strain>
    </source>
</reference>
<proteinExistence type="predicted"/>
<sequence>MAHKRAVDPNKMWTEGHSCQRFFHFKPWSKLFKVTEAGTARTSITAEERAVARRAETIGDVLLQDLDRQKQEKKMKRKVTGPKYRSQVNPWLEHTAWDKHLAGFERVELKASLYPAVTEGDVGSAEERSLERACQAVGRLVHRMMGVCRPDTVPRSALMWVNRRETGAENNEKPFYSTQMADTMRNWEKKPSYQLKVHQEQQLAMVKGLASRDQGGLRNKQKKKLQRELEEALALFWAAMLDHKLVDHEFQSGLISELAVQGLDTEDCGWQDALSYTPKLAAVATVGKALVVYIAWKNKQDDIQEGLEQGLEMEEAEKAARQVVEGVQEMTKRMLCLAEFTGRQTPMDRIPHMKTYGLKVRFSVKGQARVDWKNGLDR</sequence>
<dbReference type="AlphaFoldDB" id="A0AAJ0D929"/>
<gene>
    <name evidence="1" type="ORF">LTR09_012936</name>
</gene>